<comment type="similarity">
    <text evidence="8">Belongs to the TrpC family.</text>
</comment>
<dbReference type="InterPro" id="IPR013798">
    <property type="entry name" value="Indole-3-glycerol_P_synth_dom"/>
</dbReference>
<keyword evidence="5 8" id="KW-0822">Tryptophan biosynthesis</keyword>
<evidence type="ECO:0000313" key="10">
    <source>
        <dbReference type="EMBL" id="MCY6483208.1"/>
    </source>
</evidence>
<organism evidence="10 11">
    <name type="scientific">Clostridium aestuarii</name>
    <dbReference type="NCBI Taxonomy" id="338193"/>
    <lineage>
        <taxon>Bacteria</taxon>
        <taxon>Bacillati</taxon>
        <taxon>Bacillota</taxon>
        <taxon>Clostridia</taxon>
        <taxon>Eubacteriales</taxon>
        <taxon>Clostridiaceae</taxon>
        <taxon>Clostridium</taxon>
    </lineage>
</organism>
<proteinExistence type="inferred from homology"/>
<sequence>MILDKIVERKKQTLKEKKFLDKEQLIDQIKNSEKPKSFHNAIKKSGLSIIGEVKKASPSKGLIKEDFRPQDIAREYEKAVDAISVLTEEHFFMGSPQYLKQIKSVTSLPILRKDFIIDEKQIYEARILGASCVLLITAILDKKTLKRFIDIAYSIDMDALVEVHTEEEVYTALGAGAKIIGINNRNLKDFSVDLNNTLKLKKLISDEILVIGESGIHNKEDIQVLKEANINGVLVGESFMKCDDIMQKAKEFKDAYED</sequence>
<evidence type="ECO:0000256" key="1">
    <source>
        <dbReference type="ARBA" id="ARBA00001633"/>
    </source>
</evidence>
<evidence type="ECO:0000256" key="4">
    <source>
        <dbReference type="ARBA" id="ARBA00022793"/>
    </source>
</evidence>
<dbReference type="CDD" id="cd00331">
    <property type="entry name" value="IGPS"/>
    <property type="match status" value="1"/>
</dbReference>
<dbReference type="RefSeq" id="WP_268039465.1">
    <property type="nucleotide sequence ID" value="NZ_JAPQER010000001.1"/>
</dbReference>
<dbReference type="InterPro" id="IPR013785">
    <property type="entry name" value="Aldolase_TIM"/>
</dbReference>
<dbReference type="SUPFAM" id="SSF51366">
    <property type="entry name" value="Ribulose-phoshate binding barrel"/>
    <property type="match status" value="1"/>
</dbReference>
<accession>A0ABT4CW44</accession>
<evidence type="ECO:0000256" key="7">
    <source>
        <dbReference type="ARBA" id="ARBA00023239"/>
    </source>
</evidence>
<evidence type="ECO:0000259" key="9">
    <source>
        <dbReference type="Pfam" id="PF00218"/>
    </source>
</evidence>
<keyword evidence="11" id="KW-1185">Reference proteome</keyword>
<keyword evidence="4 8" id="KW-0210">Decarboxylase</keyword>
<keyword evidence="6 8" id="KW-0057">Aromatic amino acid biosynthesis</keyword>
<dbReference type="PANTHER" id="PTHR22854:SF2">
    <property type="entry name" value="INDOLE-3-GLYCEROL-PHOSPHATE SYNTHASE"/>
    <property type="match status" value="1"/>
</dbReference>
<reference evidence="10" key="1">
    <citation type="submission" date="2022-12" db="EMBL/GenBank/DDBJ databases">
        <authorList>
            <person name="Wang J."/>
        </authorList>
    </citation>
    <scope>NUCLEOTIDE SEQUENCE</scope>
    <source>
        <strain evidence="10">HY-45-18</strain>
    </source>
</reference>
<evidence type="ECO:0000256" key="8">
    <source>
        <dbReference type="HAMAP-Rule" id="MF_00134"/>
    </source>
</evidence>
<evidence type="ECO:0000256" key="2">
    <source>
        <dbReference type="ARBA" id="ARBA00004696"/>
    </source>
</evidence>
<dbReference type="InterPro" id="IPR001468">
    <property type="entry name" value="Indole-3-GlycerolPSynthase_CS"/>
</dbReference>
<dbReference type="PROSITE" id="PS00614">
    <property type="entry name" value="IGPS"/>
    <property type="match status" value="1"/>
</dbReference>
<dbReference type="EMBL" id="JAPQER010000001">
    <property type="protein sequence ID" value="MCY6483208.1"/>
    <property type="molecule type" value="Genomic_DNA"/>
</dbReference>
<dbReference type="GO" id="GO:0004425">
    <property type="term" value="F:indole-3-glycerol-phosphate synthase activity"/>
    <property type="evidence" value="ECO:0007669"/>
    <property type="project" value="UniProtKB-EC"/>
</dbReference>
<keyword evidence="7 8" id="KW-0456">Lyase</keyword>
<name>A0ABT4CW44_9CLOT</name>
<feature type="domain" description="Indole-3-glycerol phosphate synthase" evidence="9">
    <location>
        <begin position="3"/>
        <end position="251"/>
    </location>
</feature>
<dbReference type="HAMAP" id="MF_00134_B">
    <property type="entry name" value="IGPS_B"/>
    <property type="match status" value="1"/>
</dbReference>
<dbReference type="PANTHER" id="PTHR22854">
    <property type="entry name" value="TRYPTOPHAN BIOSYNTHESIS PROTEIN"/>
    <property type="match status" value="1"/>
</dbReference>
<dbReference type="Proteomes" id="UP001078443">
    <property type="component" value="Unassembled WGS sequence"/>
</dbReference>
<evidence type="ECO:0000313" key="11">
    <source>
        <dbReference type="Proteomes" id="UP001078443"/>
    </source>
</evidence>
<dbReference type="Gene3D" id="3.20.20.70">
    <property type="entry name" value="Aldolase class I"/>
    <property type="match status" value="1"/>
</dbReference>
<comment type="caution">
    <text evidence="10">The sequence shown here is derived from an EMBL/GenBank/DDBJ whole genome shotgun (WGS) entry which is preliminary data.</text>
</comment>
<comment type="pathway">
    <text evidence="2 8">Amino-acid biosynthesis; L-tryptophan biosynthesis; L-tryptophan from chorismate: step 4/5.</text>
</comment>
<dbReference type="NCBIfam" id="NF001377">
    <property type="entry name" value="PRK00278.2-4"/>
    <property type="match status" value="1"/>
</dbReference>
<dbReference type="Pfam" id="PF00218">
    <property type="entry name" value="IGPS"/>
    <property type="match status" value="1"/>
</dbReference>
<gene>
    <name evidence="8 10" type="primary">trpC</name>
    <name evidence="10" type="ORF">OW763_02415</name>
</gene>
<evidence type="ECO:0000256" key="6">
    <source>
        <dbReference type="ARBA" id="ARBA00023141"/>
    </source>
</evidence>
<evidence type="ECO:0000256" key="5">
    <source>
        <dbReference type="ARBA" id="ARBA00022822"/>
    </source>
</evidence>
<dbReference type="InterPro" id="IPR045186">
    <property type="entry name" value="Indole-3-glycerol_P_synth"/>
</dbReference>
<dbReference type="EC" id="4.1.1.48" evidence="8"/>
<evidence type="ECO:0000256" key="3">
    <source>
        <dbReference type="ARBA" id="ARBA00022605"/>
    </source>
</evidence>
<keyword evidence="3 8" id="KW-0028">Amino-acid biosynthesis</keyword>
<dbReference type="InterPro" id="IPR011060">
    <property type="entry name" value="RibuloseP-bd_barrel"/>
</dbReference>
<comment type="catalytic activity">
    <reaction evidence="1 8">
        <text>1-(2-carboxyphenylamino)-1-deoxy-D-ribulose 5-phosphate + H(+) = (1S,2R)-1-C-(indol-3-yl)glycerol 3-phosphate + CO2 + H2O</text>
        <dbReference type="Rhea" id="RHEA:23476"/>
        <dbReference type="ChEBI" id="CHEBI:15377"/>
        <dbReference type="ChEBI" id="CHEBI:15378"/>
        <dbReference type="ChEBI" id="CHEBI:16526"/>
        <dbReference type="ChEBI" id="CHEBI:58613"/>
        <dbReference type="ChEBI" id="CHEBI:58866"/>
        <dbReference type="EC" id="4.1.1.48"/>
    </reaction>
</comment>
<protein>
    <recommendedName>
        <fullName evidence="8">Indole-3-glycerol phosphate synthase</fullName>
        <shortName evidence="8">IGPS</shortName>
        <ecNumber evidence="8">4.1.1.48</ecNumber>
    </recommendedName>
</protein>